<evidence type="ECO:0000256" key="1">
    <source>
        <dbReference type="SAM" id="MobiDB-lite"/>
    </source>
</evidence>
<proteinExistence type="predicted"/>
<evidence type="ECO:0000313" key="3">
    <source>
        <dbReference type="Proteomes" id="UP001279734"/>
    </source>
</evidence>
<accession>A0AAD3SKE1</accession>
<evidence type="ECO:0000313" key="2">
    <source>
        <dbReference type="EMBL" id="GMH12334.1"/>
    </source>
</evidence>
<reference evidence="2" key="1">
    <citation type="submission" date="2023-05" db="EMBL/GenBank/DDBJ databases">
        <title>Nepenthes gracilis genome sequencing.</title>
        <authorList>
            <person name="Fukushima K."/>
        </authorList>
    </citation>
    <scope>NUCLEOTIDE SEQUENCE</scope>
    <source>
        <strain evidence="2">SING2019-196</strain>
    </source>
</reference>
<organism evidence="2 3">
    <name type="scientific">Nepenthes gracilis</name>
    <name type="common">Slender pitcher plant</name>
    <dbReference type="NCBI Taxonomy" id="150966"/>
    <lineage>
        <taxon>Eukaryota</taxon>
        <taxon>Viridiplantae</taxon>
        <taxon>Streptophyta</taxon>
        <taxon>Embryophyta</taxon>
        <taxon>Tracheophyta</taxon>
        <taxon>Spermatophyta</taxon>
        <taxon>Magnoliopsida</taxon>
        <taxon>eudicotyledons</taxon>
        <taxon>Gunneridae</taxon>
        <taxon>Pentapetalae</taxon>
        <taxon>Caryophyllales</taxon>
        <taxon>Nepenthaceae</taxon>
        <taxon>Nepenthes</taxon>
    </lineage>
</organism>
<comment type="caution">
    <text evidence="2">The sequence shown here is derived from an EMBL/GenBank/DDBJ whole genome shotgun (WGS) entry which is preliminary data.</text>
</comment>
<sequence>MMEPVNMDLRPVMESEHGFGGGEPRYQKMVLEFGDDSGIETAFGDDEVGAYVREAIGEASNPTPVR</sequence>
<feature type="region of interest" description="Disordered" evidence="1">
    <location>
        <begin position="1"/>
        <end position="23"/>
    </location>
</feature>
<name>A0AAD3SKE1_NEPGR</name>
<dbReference type="Proteomes" id="UP001279734">
    <property type="component" value="Unassembled WGS sequence"/>
</dbReference>
<protein>
    <submittedName>
        <fullName evidence="2">Uncharacterized protein</fullName>
    </submittedName>
</protein>
<dbReference type="EMBL" id="BSYO01000011">
    <property type="protein sequence ID" value="GMH12334.1"/>
    <property type="molecule type" value="Genomic_DNA"/>
</dbReference>
<dbReference type="AlphaFoldDB" id="A0AAD3SKE1"/>
<gene>
    <name evidence="2" type="ORF">Nepgr_014175</name>
</gene>
<keyword evidence="3" id="KW-1185">Reference proteome</keyword>